<dbReference type="GO" id="GO:0046912">
    <property type="term" value="F:acyltransferase activity, acyl groups converted into alkyl on transfer"/>
    <property type="evidence" value="ECO:0007669"/>
    <property type="project" value="InterPro"/>
</dbReference>
<comment type="similarity">
    <text evidence="1">Belongs to the citrate synthase family.</text>
</comment>
<dbReference type="AlphaFoldDB" id="A0A5C3LY03"/>
<evidence type="ECO:0000256" key="1">
    <source>
        <dbReference type="RuleBase" id="RU000441"/>
    </source>
</evidence>
<keyword evidence="1" id="KW-0808">Transferase</keyword>
<evidence type="ECO:0000313" key="3">
    <source>
        <dbReference type="Proteomes" id="UP000308652"/>
    </source>
</evidence>
<protein>
    <recommendedName>
        <fullName evidence="1">Citrate synthase</fullName>
    </recommendedName>
</protein>
<gene>
    <name evidence="2" type="ORF">BDQ12DRAFT_724269</name>
</gene>
<dbReference type="STRING" id="68775.A0A5C3LY03"/>
<dbReference type="SUPFAM" id="SSF48256">
    <property type="entry name" value="Citrate synthase"/>
    <property type="match status" value="1"/>
</dbReference>
<dbReference type="OrthoDB" id="8017587at2759"/>
<dbReference type="Proteomes" id="UP000308652">
    <property type="component" value="Unassembled WGS sequence"/>
</dbReference>
<dbReference type="PANTHER" id="PTHR11739:SF8">
    <property type="entry name" value="CITRATE SYNTHASE, MITOCHONDRIAL"/>
    <property type="match status" value="1"/>
</dbReference>
<dbReference type="InterPro" id="IPR002020">
    <property type="entry name" value="Citrate_synthase"/>
</dbReference>
<reference evidence="2 3" key="1">
    <citation type="journal article" date="2019" name="Nat. Ecol. Evol.">
        <title>Megaphylogeny resolves global patterns of mushroom evolution.</title>
        <authorList>
            <person name="Varga T."/>
            <person name="Krizsan K."/>
            <person name="Foldi C."/>
            <person name="Dima B."/>
            <person name="Sanchez-Garcia M."/>
            <person name="Sanchez-Ramirez S."/>
            <person name="Szollosi G.J."/>
            <person name="Szarkandi J.G."/>
            <person name="Papp V."/>
            <person name="Albert L."/>
            <person name="Andreopoulos W."/>
            <person name="Angelini C."/>
            <person name="Antonin V."/>
            <person name="Barry K.W."/>
            <person name="Bougher N.L."/>
            <person name="Buchanan P."/>
            <person name="Buyck B."/>
            <person name="Bense V."/>
            <person name="Catcheside P."/>
            <person name="Chovatia M."/>
            <person name="Cooper J."/>
            <person name="Damon W."/>
            <person name="Desjardin D."/>
            <person name="Finy P."/>
            <person name="Geml J."/>
            <person name="Haridas S."/>
            <person name="Hughes K."/>
            <person name="Justo A."/>
            <person name="Karasinski D."/>
            <person name="Kautmanova I."/>
            <person name="Kiss B."/>
            <person name="Kocsube S."/>
            <person name="Kotiranta H."/>
            <person name="LaButti K.M."/>
            <person name="Lechner B.E."/>
            <person name="Liimatainen K."/>
            <person name="Lipzen A."/>
            <person name="Lukacs Z."/>
            <person name="Mihaltcheva S."/>
            <person name="Morgado L.N."/>
            <person name="Niskanen T."/>
            <person name="Noordeloos M.E."/>
            <person name="Ohm R.A."/>
            <person name="Ortiz-Santana B."/>
            <person name="Ovrebo C."/>
            <person name="Racz N."/>
            <person name="Riley R."/>
            <person name="Savchenko A."/>
            <person name="Shiryaev A."/>
            <person name="Soop K."/>
            <person name="Spirin V."/>
            <person name="Szebenyi C."/>
            <person name="Tomsovsky M."/>
            <person name="Tulloss R.E."/>
            <person name="Uehling J."/>
            <person name="Grigoriev I.V."/>
            <person name="Vagvolgyi C."/>
            <person name="Papp T."/>
            <person name="Martin F.M."/>
            <person name="Miettinen O."/>
            <person name="Hibbett D.S."/>
            <person name="Nagy L.G."/>
        </authorList>
    </citation>
    <scope>NUCLEOTIDE SEQUENCE [LARGE SCALE GENOMIC DNA]</scope>
    <source>
        <strain evidence="2 3">CBS 166.37</strain>
    </source>
</reference>
<dbReference type="PANTHER" id="PTHR11739">
    <property type="entry name" value="CITRATE SYNTHASE"/>
    <property type="match status" value="1"/>
</dbReference>
<accession>A0A5C3LY03</accession>
<organism evidence="2 3">
    <name type="scientific">Crucibulum laeve</name>
    <dbReference type="NCBI Taxonomy" id="68775"/>
    <lineage>
        <taxon>Eukaryota</taxon>
        <taxon>Fungi</taxon>
        <taxon>Dikarya</taxon>
        <taxon>Basidiomycota</taxon>
        <taxon>Agaricomycotina</taxon>
        <taxon>Agaricomycetes</taxon>
        <taxon>Agaricomycetidae</taxon>
        <taxon>Agaricales</taxon>
        <taxon>Agaricineae</taxon>
        <taxon>Nidulariaceae</taxon>
        <taxon>Crucibulum</taxon>
    </lineage>
</organism>
<dbReference type="Gene3D" id="1.10.580.10">
    <property type="entry name" value="Citrate Synthase, domain 1"/>
    <property type="match status" value="1"/>
</dbReference>
<dbReference type="GO" id="GO:0006099">
    <property type="term" value="P:tricarboxylic acid cycle"/>
    <property type="evidence" value="ECO:0007669"/>
    <property type="project" value="TreeGrafter"/>
</dbReference>
<name>A0A5C3LY03_9AGAR</name>
<dbReference type="GO" id="GO:0005975">
    <property type="term" value="P:carbohydrate metabolic process"/>
    <property type="evidence" value="ECO:0007669"/>
    <property type="project" value="TreeGrafter"/>
</dbReference>
<dbReference type="Gene3D" id="1.10.230.10">
    <property type="entry name" value="Cytochrome P450-Terp, domain 2"/>
    <property type="match status" value="1"/>
</dbReference>
<dbReference type="GO" id="GO:0005759">
    <property type="term" value="C:mitochondrial matrix"/>
    <property type="evidence" value="ECO:0007669"/>
    <property type="project" value="TreeGrafter"/>
</dbReference>
<dbReference type="PRINTS" id="PR00143">
    <property type="entry name" value="CITRTSNTHASE"/>
</dbReference>
<evidence type="ECO:0000313" key="2">
    <source>
        <dbReference type="EMBL" id="TFK37437.1"/>
    </source>
</evidence>
<dbReference type="InterPro" id="IPR036969">
    <property type="entry name" value="Citrate_synthase_sf"/>
</dbReference>
<proteinExistence type="inferred from homology"/>
<dbReference type="InterPro" id="IPR016142">
    <property type="entry name" value="Citrate_synth-like_lrg_a-sub"/>
</dbReference>
<dbReference type="InterPro" id="IPR016143">
    <property type="entry name" value="Citrate_synth-like_sm_a-sub"/>
</dbReference>
<keyword evidence="3" id="KW-1185">Reference proteome</keyword>
<dbReference type="EMBL" id="ML213608">
    <property type="protein sequence ID" value="TFK37437.1"/>
    <property type="molecule type" value="Genomic_DNA"/>
</dbReference>
<dbReference type="Pfam" id="PF00285">
    <property type="entry name" value="Citrate_synt"/>
    <property type="match status" value="1"/>
</dbReference>
<sequence>MASFNVINHFFKGLQVNSALTDPYSTLSAGLIASSGMLHGMAIHNSMNFNKAMMVVLGPNPTDIDIENYALKCVVSGQILPGYGHAVLHIVDSHLKWICRFVTDHPTPLPESTVHPVSLEVIQCANTIIPDLLRVHLPKIKNPAQNIDALSRSTMHTYGLDVDFILPFMACGHAMGFLVQSIWDKALSLPIE</sequence>